<dbReference type="InterPro" id="IPR003593">
    <property type="entry name" value="AAA+_ATPase"/>
</dbReference>
<dbReference type="OrthoDB" id="9799337at2"/>
<keyword evidence="2" id="KW-0547">Nucleotide-binding</keyword>
<gene>
    <name evidence="5" type="ORF">SAMN02745912_01981</name>
</gene>
<dbReference type="InterPro" id="IPR027417">
    <property type="entry name" value="P-loop_NTPase"/>
</dbReference>
<dbReference type="PANTHER" id="PTHR42734:SF19">
    <property type="entry name" value="IRON COMPOUNDS ABC TRANSPORTER, ATP-BINDING PROTEIN"/>
    <property type="match status" value="1"/>
</dbReference>
<dbReference type="CDD" id="cd03214">
    <property type="entry name" value="ABC_Iron-Siderophores_B12_Hemin"/>
    <property type="match status" value="1"/>
</dbReference>
<dbReference type="Proteomes" id="UP000184465">
    <property type="component" value="Unassembled WGS sequence"/>
</dbReference>
<dbReference type="RefSeq" id="WP_073149412.1">
    <property type="nucleotide sequence ID" value="NZ_FRAG01000021.1"/>
</dbReference>
<dbReference type="SMART" id="SM00382">
    <property type="entry name" value="AAA"/>
    <property type="match status" value="1"/>
</dbReference>
<dbReference type="STRING" id="1121301.SAMN02745912_01981"/>
<evidence type="ECO:0000313" key="6">
    <source>
        <dbReference type="Proteomes" id="UP000184465"/>
    </source>
</evidence>
<dbReference type="GO" id="GO:0005524">
    <property type="term" value="F:ATP binding"/>
    <property type="evidence" value="ECO:0007669"/>
    <property type="project" value="UniProtKB-KW"/>
</dbReference>
<name>A0A1M6P2L9_PARC5</name>
<dbReference type="AlphaFoldDB" id="A0A1M6P2L9"/>
<dbReference type="Gene3D" id="3.40.50.300">
    <property type="entry name" value="P-loop containing nucleotide triphosphate hydrolases"/>
    <property type="match status" value="1"/>
</dbReference>
<dbReference type="Pfam" id="PF00005">
    <property type="entry name" value="ABC_tran"/>
    <property type="match status" value="1"/>
</dbReference>
<dbReference type="EMBL" id="FRAG01000021">
    <property type="protein sequence ID" value="SHK02209.1"/>
    <property type="molecule type" value="Genomic_DNA"/>
</dbReference>
<dbReference type="GO" id="GO:0016887">
    <property type="term" value="F:ATP hydrolysis activity"/>
    <property type="evidence" value="ECO:0007669"/>
    <property type="project" value="InterPro"/>
</dbReference>
<evidence type="ECO:0000256" key="3">
    <source>
        <dbReference type="ARBA" id="ARBA00022840"/>
    </source>
</evidence>
<sequence>MILEVVNGTYGYGKGVNLFSNLNFKVNTGEILTILGPNGVGKTTLLKCILGLFKWRKGNTLINNLEADKITPSQFWKDISYVPQGKNMIFPYTVLEMVLMGRAPYLGAISSPRREDVNIAKRAIEEVGISRLMYKSCGAISGGELQLVLIARALTSDPKILVLDEPESNLDMKNQLLVLQIIEKLKKEKNISCIINTHYPNHALRISNNTLMLGGNGRHLFGKTYEIITEKNIKRFFGVKTRIIELETEREKAQMLFPVELANEI</sequence>
<dbReference type="PROSITE" id="PS00211">
    <property type="entry name" value="ABC_TRANSPORTER_1"/>
    <property type="match status" value="1"/>
</dbReference>
<dbReference type="FunFam" id="3.40.50.300:FF:000134">
    <property type="entry name" value="Iron-enterobactin ABC transporter ATP-binding protein"/>
    <property type="match status" value="1"/>
</dbReference>
<dbReference type="InterPro" id="IPR050153">
    <property type="entry name" value="Metal_Ion_Import_ABC"/>
</dbReference>
<keyword evidence="3 5" id="KW-0067">ATP-binding</keyword>
<organism evidence="5 6">
    <name type="scientific">Paramaledivibacter caminithermalis (strain DSM 15212 / CIP 107654 / DViRD3)</name>
    <name type="common">Clostridium caminithermale</name>
    <dbReference type="NCBI Taxonomy" id="1121301"/>
    <lineage>
        <taxon>Bacteria</taxon>
        <taxon>Bacillati</taxon>
        <taxon>Bacillota</taxon>
        <taxon>Clostridia</taxon>
        <taxon>Peptostreptococcales</taxon>
        <taxon>Caminicellaceae</taxon>
        <taxon>Paramaledivibacter</taxon>
    </lineage>
</organism>
<feature type="domain" description="ABC transporter" evidence="4">
    <location>
        <begin position="3"/>
        <end position="240"/>
    </location>
</feature>
<evidence type="ECO:0000256" key="1">
    <source>
        <dbReference type="ARBA" id="ARBA00022448"/>
    </source>
</evidence>
<dbReference type="InterPro" id="IPR003439">
    <property type="entry name" value="ABC_transporter-like_ATP-bd"/>
</dbReference>
<keyword evidence="1" id="KW-0813">Transport</keyword>
<evidence type="ECO:0000256" key="2">
    <source>
        <dbReference type="ARBA" id="ARBA00022741"/>
    </source>
</evidence>
<accession>A0A1M6P2L9</accession>
<evidence type="ECO:0000313" key="5">
    <source>
        <dbReference type="EMBL" id="SHK02209.1"/>
    </source>
</evidence>
<protein>
    <submittedName>
        <fullName evidence="5">Iron complex transport system ATP-binding protein</fullName>
    </submittedName>
</protein>
<dbReference type="SUPFAM" id="SSF52540">
    <property type="entry name" value="P-loop containing nucleoside triphosphate hydrolases"/>
    <property type="match status" value="1"/>
</dbReference>
<keyword evidence="6" id="KW-1185">Reference proteome</keyword>
<dbReference type="PROSITE" id="PS50893">
    <property type="entry name" value="ABC_TRANSPORTER_2"/>
    <property type="match status" value="1"/>
</dbReference>
<dbReference type="PANTHER" id="PTHR42734">
    <property type="entry name" value="METAL TRANSPORT SYSTEM ATP-BINDING PROTEIN TM_0124-RELATED"/>
    <property type="match status" value="1"/>
</dbReference>
<dbReference type="InterPro" id="IPR017871">
    <property type="entry name" value="ABC_transporter-like_CS"/>
</dbReference>
<reference evidence="5 6" key="1">
    <citation type="submission" date="2016-11" db="EMBL/GenBank/DDBJ databases">
        <authorList>
            <person name="Jaros S."/>
            <person name="Januszkiewicz K."/>
            <person name="Wedrychowicz H."/>
        </authorList>
    </citation>
    <scope>NUCLEOTIDE SEQUENCE [LARGE SCALE GENOMIC DNA]</scope>
    <source>
        <strain evidence="5 6">DSM 15212</strain>
    </source>
</reference>
<proteinExistence type="predicted"/>
<evidence type="ECO:0000259" key="4">
    <source>
        <dbReference type="PROSITE" id="PS50893"/>
    </source>
</evidence>